<name>A0A9D1I6K6_9CLOT</name>
<evidence type="ECO:0000313" key="3">
    <source>
        <dbReference type="Proteomes" id="UP000824089"/>
    </source>
</evidence>
<evidence type="ECO:0000256" key="1">
    <source>
        <dbReference type="SAM" id="Phobius"/>
    </source>
</evidence>
<sequence>MTDGNKEGGRSGKNAAAASIRERARKLLRRTVILLAAGALYALFYLRTGIGIPCPLRSFTGLKCPGCGATRMCISLLKGDLAAAWQYNPVLCCLLPLLLLLLAWGICFYIRTGSIAYPRIVNYLLYAALAALIVFFFARNIAEGNFAELFSRIKAFFSG</sequence>
<dbReference type="InterPro" id="IPR021215">
    <property type="entry name" value="DUF2752"/>
</dbReference>
<reference evidence="2" key="2">
    <citation type="journal article" date="2021" name="PeerJ">
        <title>Extensive microbial diversity within the chicken gut microbiome revealed by metagenomics and culture.</title>
        <authorList>
            <person name="Gilroy R."/>
            <person name="Ravi A."/>
            <person name="Getino M."/>
            <person name="Pursley I."/>
            <person name="Horton D.L."/>
            <person name="Alikhan N.F."/>
            <person name="Baker D."/>
            <person name="Gharbi K."/>
            <person name="Hall N."/>
            <person name="Watson M."/>
            <person name="Adriaenssens E.M."/>
            <person name="Foster-Nyarko E."/>
            <person name="Jarju S."/>
            <person name="Secka A."/>
            <person name="Antonio M."/>
            <person name="Oren A."/>
            <person name="Chaudhuri R.R."/>
            <person name="La Ragione R."/>
            <person name="Hildebrand F."/>
            <person name="Pallen M.J."/>
        </authorList>
    </citation>
    <scope>NUCLEOTIDE SEQUENCE</scope>
    <source>
        <strain evidence="2">CHK195-4489</strain>
    </source>
</reference>
<proteinExistence type="predicted"/>
<protein>
    <submittedName>
        <fullName evidence="2">DUF2752 domain-containing protein</fullName>
    </submittedName>
</protein>
<comment type="caution">
    <text evidence="2">The sequence shown here is derived from an EMBL/GenBank/DDBJ whole genome shotgun (WGS) entry which is preliminary data.</text>
</comment>
<keyword evidence="1" id="KW-0812">Transmembrane</keyword>
<gene>
    <name evidence="2" type="ORF">IAD50_03545</name>
</gene>
<dbReference type="EMBL" id="DVMM01000069">
    <property type="protein sequence ID" value="HIU29356.1"/>
    <property type="molecule type" value="Genomic_DNA"/>
</dbReference>
<dbReference type="AlphaFoldDB" id="A0A9D1I6K6"/>
<keyword evidence="1" id="KW-0472">Membrane</keyword>
<dbReference type="Pfam" id="PF10825">
    <property type="entry name" value="DUF2752"/>
    <property type="match status" value="1"/>
</dbReference>
<keyword evidence="1" id="KW-1133">Transmembrane helix</keyword>
<feature type="transmembrane region" description="Helical" evidence="1">
    <location>
        <begin position="123"/>
        <end position="142"/>
    </location>
</feature>
<feature type="transmembrane region" description="Helical" evidence="1">
    <location>
        <begin position="87"/>
        <end position="111"/>
    </location>
</feature>
<evidence type="ECO:0000313" key="2">
    <source>
        <dbReference type="EMBL" id="HIU29356.1"/>
    </source>
</evidence>
<reference evidence="2" key="1">
    <citation type="submission" date="2020-10" db="EMBL/GenBank/DDBJ databases">
        <authorList>
            <person name="Gilroy R."/>
        </authorList>
    </citation>
    <scope>NUCLEOTIDE SEQUENCE</scope>
    <source>
        <strain evidence="2">CHK195-4489</strain>
    </source>
</reference>
<organism evidence="2 3">
    <name type="scientific">Candidatus Egerieisoma faecipullorum</name>
    <dbReference type="NCBI Taxonomy" id="2840963"/>
    <lineage>
        <taxon>Bacteria</taxon>
        <taxon>Bacillati</taxon>
        <taxon>Bacillota</taxon>
        <taxon>Clostridia</taxon>
        <taxon>Eubacteriales</taxon>
        <taxon>Clostridiaceae</taxon>
        <taxon>Clostridiaceae incertae sedis</taxon>
        <taxon>Candidatus Egerieisoma</taxon>
    </lineage>
</organism>
<accession>A0A9D1I6K6</accession>
<feature type="transmembrane region" description="Helical" evidence="1">
    <location>
        <begin position="27"/>
        <end position="46"/>
    </location>
</feature>
<dbReference type="Proteomes" id="UP000824089">
    <property type="component" value="Unassembled WGS sequence"/>
</dbReference>